<keyword evidence="2" id="KW-1133">Transmembrane helix</keyword>
<dbReference type="InterPro" id="IPR011723">
    <property type="entry name" value="Znf/thioredoxin_put"/>
</dbReference>
<comment type="caution">
    <text evidence="4">The sequence shown here is derived from an EMBL/GenBank/DDBJ whole genome shotgun (WGS) entry which is preliminary data.</text>
</comment>
<dbReference type="NCBIfam" id="TIGR02098">
    <property type="entry name" value="MJ0042_CXXC"/>
    <property type="match status" value="1"/>
</dbReference>
<reference evidence="4 5" key="1">
    <citation type="submission" date="2020-04" db="EMBL/GenBank/DDBJ databases">
        <title>Novosphingobium sp. TW-4 isolated from soil.</title>
        <authorList>
            <person name="Dahal R.H."/>
            <person name="Chaudhary D.K."/>
        </authorList>
    </citation>
    <scope>NUCLEOTIDE SEQUENCE [LARGE SCALE GENOMIC DNA]</scope>
    <source>
        <strain evidence="4 5">TW-4</strain>
    </source>
</reference>
<dbReference type="Pfam" id="PF13717">
    <property type="entry name" value="Zn_ribbon_4"/>
    <property type="match status" value="1"/>
</dbReference>
<evidence type="ECO:0000313" key="4">
    <source>
        <dbReference type="EMBL" id="NML95297.1"/>
    </source>
</evidence>
<keyword evidence="2" id="KW-0472">Membrane</keyword>
<accession>A0A7Y0BRM0</accession>
<protein>
    <submittedName>
        <fullName evidence="4">Thioredoxin</fullName>
    </submittedName>
</protein>
<dbReference type="Proteomes" id="UP000583556">
    <property type="component" value="Unassembled WGS sequence"/>
</dbReference>
<keyword evidence="2" id="KW-0812">Transmembrane</keyword>
<sequence length="278" mass="29088">MIIACPACSTRYVVPDSAIGAEGRTVRCAKCRHSWFQQGPELPERAPAAAPVVAAEPVAAPVPQPSAAAAPQAAPAPAAPPPPAAPAPVSPPPVAAVEDAAPAAPSVPRRYGFSDEGADDFQSAPSSFDHEPPFRPRRNPAKLWTAAAVAFALLVAALIGAVAWFGLPDWLPVARPTFGPNQADLQLSFPAERQDRRTLPNGTEYFGASGTVTNVGKDVRDLPPILIVLRDASDKVVYTWDVNPPKASLKPGESVTINEAVTDVPKSAKVAEIGWKPE</sequence>
<evidence type="ECO:0000256" key="1">
    <source>
        <dbReference type="SAM" id="MobiDB-lite"/>
    </source>
</evidence>
<keyword evidence="5" id="KW-1185">Reference proteome</keyword>
<organism evidence="4 5">
    <name type="scientific">Novosphingobium olei</name>
    <dbReference type="NCBI Taxonomy" id="2728851"/>
    <lineage>
        <taxon>Bacteria</taxon>
        <taxon>Pseudomonadati</taxon>
        <taxon>Pseudomonadota</taxon>
        <taxon>Alphaproteobacteria</taxon>
        <taxon>Sphingomonadales</taxon>
        <taxon>Sphingomonadaceae</taxon>
        <taxon>Novosphingobium</taxon>
    </lineage>
</organism>
<feature type="domain" description="Zinc finger/thioredoxin putative" evidence="3">
    <location>
        <begin position="1"/>
        <end position="36"/>
    </location>
</feature>
<feature type="transmembrane region" description="Helical" evidence="2">
    <location>
        <begin position="143"/>
        <end position="167"/>
    </location>
</feature>
<feature type="compositionally biased region" description="Low complexity" evidence="1">
    <location>
        <begin position="64"/>
        <end position="76"/>
    </location>
</feature>
<dbReference type="EMBL" id="JABBGM010000008">
    <property type="protein sequence ID" value="NML95297.1"/>
    <property type="molecule type" value="Genomic_DNA"/>
</dbReference>
<proteinExistence type="predicted"/>
<gene>
    <name evidence="4" type="ORF">HHL27_16600</name>
</gene>
<dbReference type="AlphaFoldDB" id="A0A7Y0BRM0"/>
<feature type="compositionally biased region" description="Low complexity" evidence="1">
    <location>
        <begin position="95"/>
        <end position="108"/>
    </location>
</feature>
<evidence type="ECO:0000313" key="5">
    <source>
        <dbReference type="Proteomes" id="UP000583556"/>
    </source>
</evidence>
<evidence type="ECO:0000259" key="3">
    <source>
        <dbReference type="Pfam" id="PF13717"/>
    </source>
</evidence>
<feature type="compositionally biased region" description="Pro residues" evidence="1">
    <location>
        <begin position="77"/>
        <end position="94"/>
    </location>
</feature>
<evidence type="ECO:0000256" key="2">
    <source>
        <dbReference type="SAM" id="Phobius"/>
    </source>
</evidence>
<feature type="region of interest" description="Disordered" evidence="1">
    <location>
        <begin position="64"/>
        <end position="134"/>
    </location>
</feature>
<dbReference type="RefSeq" id="WP_169494502.1">
    <property type="nucleotide sequence ID" value="NZ_JABBGM010000008.1"/>
</dbReference>
<name>A0A7Y0BRM0_9SPHN</name>